<organism evidence="2 3">
    <name type="scientific">Penicillium argentinense</name>
    <dbReference type="NCBI Taxonomy" id="1131581"/>
    <lineage>
        <taxon>Eukaryota</taxon>
        <taxon>Fungi</taxon>
        <taxon>Dikarya</taxon>
        <taxon>Ascomycota</taxon>
        <taxon>Pezizomycotina</taxon>
        <taxon>Eurotiomycetes</taxon>
        <taxon>Eurotiomycetidae</taxon>
        <taxon>Eurotiales</taxon>
        <taxon>Aspergillaceae</taxon>
        <taxon>Penicillium</taxon>
    </lineage>
</organism>
<evidence type="ECO:0000313" key="2">
    <source>
        <dbReference type="EMBL" id="KAJ5098660.1"/>
    </source>
</evidence>
<evidence type="ECO:0000256" key="1">
    <source>
        <dbReference type="SAM" id="SignalP"/>
    </source>
</evidence>
<dbReference type="EMBL" id="JAPQKI010000005">
    <property type="protein sequence ID" value="KAJ5098660.1"/>
    <property type="molecule type" value="Genomic_DNA"/>
</dbReference>
<name>A0A9W9FEB3_9EURO</name>
<keyword evidence="1" id="KW-0732">Signal</keyword>
<evidence type="ECO:0000313" key="3">
    <source>
        <dbReference type="Proteomes" id="UP001149074"/>
    </source>
</evidence>
<dbReference type="GeneID" id="81357134"/>
<reference evidence="2" key="2">
    <citation type="journal article" date="2023" name="IMA Fungus">
        <title>Comparative genomic study of the Penicillium genus elucidates a diverse pangenome and 15 lateral gene transfer events.</title>
        <authorList>
            <person name="Petersen C."/>
            <person name="Sorensen T."/>
            <person name="Nielsen M.R."/>
            <person name="Sondergaard T.E."/>
            <person name="Sorensen J.L."/>
            <person name="Fitzpatrick D.A."/>
            <person name="Frisvad J.C."/>
            <person name="Nielsen K.L."/>
        </authorList>
    </citation>
    <scope>NUCLEOTIDE SEQUENCE</scope>
    <source>
        <strain evidence="2">IBT 30761</strain>
    </source>
</reference>
<accession>A0A9W9FEB3</accession>
<protein>
    <submittedName>
        <fullName evidence="2">Uncharacterized protein</fullName>
    </submittedName>
</protein>
<comment type="caution">
    <text evidence="2">The sequence shown here is derived from an EMBL/GenBank/DDBJ whole genome shotgun (WGS) entry which is preliminary data.</text>
</comment>
<reference evidence="2" key="1">
    <citation type="submission" date="2022-11" db="EMBL/GenBank/DDBJ databases">
        <authorList>
            <person name="Petersen C."/>
        </authorList>
    </citation>
    <scope>NUCLEOTIDE SEQUENCE</scope>
    <source>
        <strain evidence="2">IBT 30761</strain>
    </source>
</reference>
<gene>
    <name evidence="2" type="ORF">N7532_005661</name>
</gene>
<proteinExistence type="predicted"/>
<keyword evidence="3" id="KW-1185">Reference proteome</keyword>
<dbReference type="AlphaFoldDB" id="A0A9W9FEB3"/>
<sequence length="81" mass="8428">MKAFIPVVLTVLGLTVQGVMRSPASRKAAAATPAAKVTAQQERTVCFGTLAATRQTGLGQMMTGAAFPIKRHAVIIGTGFR</sequence>
<dbReference type="Proteomes" id="UP001149074">
    <property type="component" value="Unassembled WGS sequence"/>
</dbReference>
<feature type="signal peptide" evidence="1">
    <location>
        <begin position="1"/>
        <end position="21"/>
    </location>
</feature>
<dbReference type="RefSeq" id="XP_056474314.1">
    <property type="nucleotide sequence ID" value="XM_056618155.1"/>
</dbReference>
<feature type="chain" id="PRO_5040841576" evidence="1">
    <location>
        <begin position="22"/>
        <end position="81"/>
    </location>
</feature>